<dbReference type="InterPro" id="IPR001980">
    <property type="entry name" value="PPAT"/>
</dbReference>
<evidence type="ECO:0000256" key="3">
    <source>
        <dbReference type="ARBA" id="ARBA00022695"/>
    </source>
</evidence>
<keyword evidence="6 9" id="KW-0460">Magnesium</keyword>
<evidence type="ECO:0000256" key="1">
    <source>
        <dbReference type="ARBA" id="ARBA00022490"/>
    </source>
</evidence>
<feature type="binding site" evidence="9">
    <location>
        <position position="9"/>
    </location>
    <ligand>
        <name>substrate</name>
    </ligand>
</feature>
<keyword evidence="4 9" id="KW-0547">Nucleotide-binding</keyword>
<comment type="pathway">
    <text evidence="9">Cofactor biosynthesis; coenzyme A biosynthesis; CoA from (R)-pantothenate: step 4/5.</text>
</comment>
<feature type="binding site" evidence="9">
    <location>
        <position position="17"/>
    </location>
    <ligand>
        <name>ATP</name>
        <dbReference type="ChEBI" id="CHEBI:30616"/>
    </ligand>
</feature>
<dbReference type="PANTHER" id="PTHR21342">
    <property type="entry name" value="PHOSPHOPANTETHEINE ADENYLYLTRANSFERASE"/>
    <property type="match status" value="1"/>
</dbReference>
<dbReference type="InterPro" id="IPR014729">
    <property type="entry name" value="Rossmann-like_a/b/a_fold"/>
</dbReference>
<protein>
    <recommendedName>
        <fullName evidence="9">Phosphopantetheine adenylyltransferase</fullName>
        <ecNumber evidence="9">2.7.7.3</ecNumber>
    </recommendedName>
    <alternativeName>
        <fullName evidence="9">Dephospho-CoA pyrophosphorylase</fullName>
    </alternativeName>
    <alternativeName>
        <fullName evidence="9">Pantetheine-phosphate adenylyltransferase</fullName>
        <shortName evidence="9">PPAT</shortName>
    </alternativeName>
</protein>
<dbReference type="GO" id="GO:0004595">
    <property type="term" value="F:pantetheine-phosphate adenylyltransferase activity"/>
    <property type="evidence" value="ECO:0007669"/>
    <property type="project" value="UniProtKB-EC"/>
</dbReference>
<evidence type="ECO:0000256" key="8">
    <source>
        <dbReference type="ARBA" id="ARBA00029346"/>
    </source>
</evidence>
<gene>
    <name evidence="9" type="primary">coaD</name>
    <name evidence="11" type="ORF">J2S01_000253</name>
</gene>
<feature type="binding site" evidence="9">
    <location>
        <position position="41"/>
    </location>
    <ligand>
        <name>substrate</name>
    </ligand>
</feature>
<keyword evidence="7 9" id="KW-0173">Coenzyme A biosynthesis</keyword>
<comment type="similarity">
    <text evidence="9">Belongs to the bacterial CoaD family.</text>
</comment>
<evidence type="ECO:0000256" key="2">
    <source>
        <dbReference type="ARBA" id="ARBA00022679"/>
    </source>
</evidence>
<dbReference type="Proteomes" id="UP001239167">
    <property type="component" value="Unassembled WGS sequence"/>
</dbReference>
<keyword evidence="3 9" id="KW-0548">Nucleotidyltransferase</keyword>
<dbReference type="HAMAP" id="MF_00151">
    <property type="entry name" value="PPAT_bact"/>
    <property type="match status" value="1"/>
</dbReference>
<comment type="caution">
    <text evidence="11">The sequence shown here is derived from an EMBL/GenBank/DDBJ whole genome shotgun (WGS) entry which is preliminary data.</text>
</comment>
<dbReference type="RefSeq" id="WP_196603744.1">
    <property type="nucleotide sequence ID" value="NZ_CP116940.1"/>
</dbReference>
<evidence type="ECO:0000313" key="12">
    <source>
        <dbReference type="Proteomes" id="UP001239167"/>
    </source>
</evidence>
<comment type="subcellular location">
    <subcellularLocation>
        <location evidence="9">Cytoplasm</location>
    </subcellularLocation>
</comment>
<dbReference type="NCBIfam" id="TIGR01510">
    <property type="entry name" value="coaD_prev_kdtB"/>
    <property type="match status" value="1"/>
</dbReference>
<dbReference type="EMBL" id="JAUSUE010000001">
    <property type="protein sequence ID" value="MDQ0202568.1"/>
    <property type="molecule type" value="Genomic_DNA"/>
</dbReference>
<feature type="binding site" evidence="9">
    <location>
        <position position="98"/>
    </location>
    <ligand>
        <name>ATP</name>
        <dbReference type="ChEBI" id="CHEBI:30616"/>
    </ligand>
</feature>
<dbReference type="PRINTS" id="PR01020">
    <property type="entry name" value="LPSBIOSNTHSS"/>
</dbReference>
<feature type="domain" description="Cytidyltransferase-like" evidence="10">
    <location>
        <begin position="5"/>
        <end position="133"/>
    </location>
</feature>
<dbReference type="PANTHER" id="PTHR21342:SF1">
    <property type="entry name" value="PHOSPHOPANTETHEINE ADENYLYLTRANSFERASE"/>
    <property type="match status" value="1"/>
</dbReference>
<feature type="binding site" evidence="9">
    <location>
        <position position="87"/>
    </location>
    <ligand>
        <name>substrate</name>
    </ligand>
</feature>
<keyword evidence="2 9" id="KW-0808">Transferase</keyword>
<evidence type="ECO:0000256" key="7">
    <source>
        <dbReference type="ARBA" id="ARBA00022993"/>
    </source>
</evidence>
<dbReference type="EC" id="2.7.7.3" evidence="9"/>
<dbReference type="CDD" id="cd02163">
    <property type="entry name" value="PPAT"/>
    <property type="match status" value="1"/>
</dbReference>
<evidence type="ECO:0000256" key="5">
    <source>
        <dbReference type="ARBA" id="ARBA00022840"/>
    </source>
</evidence>
<accession>A0ABT9Y417</accession>
<evidence type="ECO:0000313" key="11">
    <source>
        <dbReference type="EMBL" id="MDQ0202568.1"/>
    </source>
</evidence>
<name>A0ABT9Y417_9FIRM</name>
<dbReference type="Pfam" id="PF01467">
    <property type="entry name" value="CTP_transf_like"/>
    <property type="match status" value="1"/>
</dbReference>
<feature type="site" description="Transition state stabilizer" evidence="9">
    <location>
        <position position="17"/>
    </location>
</feature>
<dbReference type="NCBIfam" id="TIGR00125">
    <property type="entry name" value="cyt_tran_rel"/>
    <property type="match status" value="1"/>
</dbReference>
<feature type="binding site" evidence="9">
    <location>
        <begin position="9"/>
        <end position="10"/>
    </location>
    <ligand>
        <name>ATP</name>
        <dbReference type="ChEBI" id="CHEBI:30616"/>
    </ligand>
</feature>
<comment type="cofactor">
    <cofactor evidence="9">
        <name>Mg(2+)</name>
        <dbReference type="ChEBI" id="CHEBI:18420"/>
    </cofactor>
</comment>
<evidence type="ECO:0000256" key="4">
    <source>
        <dbReference type="ARBA" id="ARBA00022741"/>
    </source>
</evidence>
<feature type="binding site" evidence="9">
    <location>
        <position position="73"/>
    </location>
    <ligand>
        <name>substrate</name>
    </ligand>
</feature>
<evidence type="ECO:0000256" key="9">
    <source>
        <dbReference type="HAMAP-Rule" id="MF_00151"/>
    </source>
</evidence>
<reference evidence="11 12" key="1">
    <citation type="submission" date="2023-07" db="EMBL/GenBank/DDBJ databases">
        <title>Genomic Encyclopedia of Type Strains, Phase IV (KMG-IV): sequencing the most valuable type-strain genomes for metagenomic binning, comparative biology and taxonomic classification.</title>
        <authorList>
            <person name="Goeker M."/>
        </authorList>
    </citation>
    <scope>NUCLEOTIDE SEQUENCE [LARGE SCALE GENOMIC DNA]</scope>
    <source>
        <strain evidence="11 12">DSM 16980</strain>
    </source>
</reference>
<dbReference type="InterPro" id="IPR004821">
    <property type="entry name" value="Cyt_trans-like"/>
</dbReference>
<organism evidence="11 12">
    <name type="scientific">Pectinatus haikarae</name>
    <dbReference type="NCBI Taxonomy" id="349096"/>
    <lineage>
        <taxon>Bacteria</taxon>
        <taxon>Bacillati</taxon>
        <taxon>Bacillota</taxon>
        <taxon>Negativicutes</taxon>
        <taxon>Selenomonadales</taxon>
        <taxon>Selenomonadaceae</taxon>
        <taxon>Pectinatus</taxon>
    </lineage>
</organism>
<evidence type="ECO:0000259" key="10">
    <source>
        <dbReference type="Pfam" id="PF01467"/>
    </source>
</evidence>
<comment type="subunit">
    <text evidence="9">Homohexamer.</text>
</comment>
<comment type="function">
    <text evidence="9">Reversibly transfers an adenylyl group from ATP to 4'-phosphopantetheine, yielding dephospho-CoA (dPCoA) and pyrophosphate.</text>
</comment>
<keyword evidence="5 9" id="KW-0067">ATP-binding</keyword>
<proteinExistence type="inferred from homology"/>
<keyword evidence="1 9" id="KW-0963">Cytoplasm</keyword>
<sequence length="158" mass="17648">MTIALCPGSFDPVTNGHINIFERASGIFDQVIVAVFNNIKKQSFLSIQERLELLRVSTAHIENITIDAFDGLLADYATAKNAGIVVRGLRDQNDFFYETSQMLMLKRMAPQVESVYLMSEHRYSYVSSSAIRELVAFHGDIRGLVPDCVADAVKAKFI</sequence>
<feature type="binding site" evidence="9">
    <location>
        <begin position="88"/>
        <end position="90"/>
    </location>
    <ligand>
        <name>ATP</name>
        <dbReference type="ChEBI" id="CHEBI:30616"/>
    </ligand>
</feature>
<dbReference type="SUPFAM" id="SSF52374">
    <property type="entry name" value="Nucleotidylyl transferase"/>
    <property type="match status" value="1"/>
</dbReference>
<feature type="binding site" evidence="9">
    <location>
        <begin position="123"/>
        <end position="129"/>
    </location>
    <ligand>
        <name>ATP</name>
        <dbReference type="ChEBI" id="CHEBI:30616"/>
    </ligand>
</feature>
<keyword evidence="12" id="KW-1185">Reference proteome</keyword>
<dbReference type="Gene3D" id="3.40.50.620">
    <property type="entry name" value="HUPs"/>
    <property type="match status" value="1"/>
</dbReference>
<evidence type="ECO:0000256" key="6">
    <source>
        <dbReference type="ARBA" id="ARBA00022842"/>
    </source>
</evidence>
<comment type="catalytic activity">
    <reaction evidence="8 9">
        <text>(R)-4'-phosphopantetheine + ATP + H(+) = 3'-dephospho-CoA + diphosphate</text>
        <dbReference type="Rhea" id="RHEA:19801"/>
        <dbReference type="ChEBI" id="CHEBI:15378"/>
        <dbReference type="ChEBI" id="CHEBI:30616"/>
        <dbReference type="ChEBI" id="CHEBI:33019"/>
        <dbReference type="ChEBI" id="CHEBI:57328"/>
        <dbReference type="ChEBI" id="CHEBI:61723"/>
        <dbReference type="EC" id="2.7.7.3"/>
    </reaction>
</comment>